<comment type="similarity">
    <text evidence="6">Belongs to the SulA family.</text>
</comment>
<dbReference type="NCBIfam" id="NF007892">
    <property type="entry name" value="PRK10595.1"/>
    <property type="match status" value="1"/>
</dbReference>
<reference evidence="8 9" key="1">
    <citation type="submission" date="2020-06" db="EMBL/GenBank/DDBJ databases">
        <title>Genome sequence of Paramixta manurensis strain PD-1.</title>
        <authorList>
            <person name="Lee C.W."/>
            <person name="Kim J."/>
        </authorList>
    </citation>
    <scope>NUCLEOTIDE SEQUENCE [LARGE SCALE GENOMIC DNA]</scope>
    <source>
        <strain evidence="8 9">PD-1</strain>
    </source>
</reference>
<feature type="region of interest" description="Disordered" evidence="7">
    <location>
        <begin position="167"/>
        <end position="186"/>
    </location>
</feature>
<proteinExistence type="evidence at transcript level"/>
<dbReference type="GO" id="GO:0051782">
    <property type="term" value="P:negative regulation of cell division"/>
    <property type="evidence" value="ECO:0007669"/>
    <property type="project" value="UniProtKB-UniRule"/>
</dbReference>
<feature type="region of interest" description="FtsZ binding" evidence="6">
    <location>
        <begin position="123"/>
        <end position="129"/>
    </location>
</feature>
<evidence type="ECO:0000313" key="9">
    <source>
        <dbReference type="Proteomes" id="UP000505325"/>
    </source>
</evidence>
<comment type="induction">
    <text evidence="6">By DNA damage, as part of the SOS response.</text>
</comment>
<evidence type="ECO:0000256" key="2">
    <source>
        <dbReference type="ARBA" id="ARBA00022763"/>
    </source>
</evidence>
<dbReference type="PANTHER" id="PTHR35369">
    <property type="entry name" value="BLR3025 PROTEIN-RELATED"/>
    <property type="match status" value="1"/>
</dbReference>
<dbReference type="Gene3D" id="3.40.50.300">
    <property type="entry name" value="P-loop containing nucleotide triphosphate hydrolases"/>
    <property type="match status" value="1"/>
</dbReference>
<keyword evidence="2 6" id="KW-0227">DNA damage</keyword>
<protein>
    <recommendedName>
        <fullName evidence="6">Cell division inhibitor SulA</fullName>
    </recommendedName>
</protein>
<feature type="region of interest" description="Lon protease binding" evidence="6">
    <location>
        <begin position="179"/>
        <end position="186"/>
    </location>
</feature>
<dbReference type="InterPro" id="IPR047696">
    <property type="entry name" value="SulA_enterobact"/>
</dbReference>
<sequence length="186" mass="20865">MRPIVTVYTYSDIVSEQTMRTHLLNTTSMHSPLPLPRQSEAGSSVSGGWVSELTYSEEQPGMTQMLLLPLLQQLGTQSRWQLWLTPPQKLSRKWLRQSGLPLEKVMQIPHGGALHTIDAMVKALQSGNYSVVLGWLPDEISREDRRRLDEAAAMGQALGLIMRPQLITSSPSRPENGLKIHSTLYH</sequence>
<keyword evidence="4 6" id="KW-0742">SOS response</keyword>
<evidence type="ECO:0000256" key="6">
    <source>
        <dbReference type="HAMAP-Rule" id="MF_01179"/>
    </source>
</evidence>
<feature type="site" description="Essential for degradation by Lon protease" evidence="6">
    <location>
        <position position="186"/>
    </location>
</feature>
<evidence type="ECO:0000313" key="8">
    <source>
        <dbReference type="EMBL" id="QKJ86645.1"/>
    </source>
</evidence>
<evidence type="ECO:0000256" key="4">
    <source>
        <dbReference type="ARBA" id="ARBA00023236"/>
    </source>
</evidence>
<comment type="subunit">
    <text evidence="6">Interacts with FtsZ.</text>
</comment>
<dbReference type="GO" id="GO:0006281">
    <property type="term" value="P:DNA repair"/>
    <property type="evidence" value="ECO:0007669"/>
    <property type="project" value="TreeGrafter"/>
</dbReference>
<dbReference type="Proteomes" id="UP000505325">
    <property type="component" value="Chromosome"/>
</dbReference>
<keyword evidence="3 6" id="KW-0717">Septation</keyword>
<evidence type="ECO:0000256" key="5">
    <source>
        <dbReference type="ARBA" id="ARBA00023306"/>
    </source>
</evidence>
<dbReference type="GO" id="GO:0000917">
    <property type="term" value="P:division septum assembly"/>
    <property type="evidence" value="ECO:0007669"/>
    <property type="project" value="UniProtKB-KW"/>
</dbReference>
<dbReference type="HAMAP" id="MF_01179">
    <property type="entry name" value="SulA"/>
    <property type="match status" value="1"/>
</dbReference>
<accession>A0A6M8U7P4</accession>
<evidence type="ECO:0000256" key="7">
    <source>
        <dbReference type="SAM" id="MobiDB-lite"/>
    </source>
</evidence>
<name>A0A6M8U7P4_9GAMM</name>
<keyword evidence="5 6" id="KW-0131">Cell cycle</keyword>
<dbReference type="GO" id="GO:0009432">
    <property type="term" value="P:SOS response"/>
    <property type="evidence" value="ECO:0007669"/>
    <property type="project" value="UniProtKB-UniRule"/>
</dbReference>
<dbReference type="KEGG" id="pmak:PMPD1_1694"/>
<keyword evidence="9" id="KW-1185">Reference proteome</keyword>
<comment type="PTM">
    <text evidence="6">Is rapidly cleaved and degraded by the Lon protease once DNA damage is repaired.</text>
</comment>
<evidence type="ECO:0000256" key="3">
    <source>
        <dbReference type="ARBA" id="ARBA00023210"/>
    </source>
</evidence>
<dbReference type="Pfam" id="PF03846">
    <property type="entry name" value="SulA"/>
    <property type="match status" value="1"/>
</dbReference>
<comment type="function">
    <text evidence="6">Component of the SOS system and an inhibitor of cell division. Accumulation of SulA causes rapid cessation of cell division and the appearance of long, non-septate filaments. In the presence of GTP, binds a polymerization-competent form of FtsZ in a 1:1 ratio, thus inhibiting FtsZ polymerization and therefore preventing it from participating in the assembly of the Z ring. This mechanism prevents the premature segregation of damaged DNA to daughter cells during cell division.</text>
</comment>
<dbReference type="SUPFAM" id="SSF52540">
    <property type="entry name" value="P-loop containing nucleoside triphosphate hydrolases"/>
    <property type="match status" value="1"/>
</dbReference>
<dbReference type="AlphaFoldDB" id="A0A6M8U7P4"/>
<gene>
    <name evidence="6" type="primary">sulA</name>
    <name evidence="8" type="ORF">PMPD1_1694</name>
</gene>
<dbReference type="InterPro" id="IPR050356">
    <property type="entry name" value="SulA_CellDiv_inhibitor"/>
</dbReference>
<keyword evidence="1 6" id="KW-0132">Cell division</keyword>
<dbReference type="NCBIfam" id="TIGR00623">
    <property type="entry name" value="SOS_SulA_coli"/>
    <property type="match status" value="1"/>
</dbReference>
<evidence type="ECO:0000256" key="1">
    <source>
        <dbReference type="ARBA" id="ARBA00022618"/>
    </source>
</evidence>
<dbReference type="InterPro" id="IPR027417">
    <property type="entry name" value="P-loop_NTPase"/>
</dbReference>
<dbReference type="EMBL" id="CP054212">
    <property type="protein sequence ID" value="QKJ86645.1"/>
    <property type="molecule type" value="Genomic_DNA"/>
</dbReference>
<organism evidence="8 9">
    <name type="scientific">Paramixta manurensis</name>
    <dbReference type="NCBI Taxonomy" id="2740817"/>
    <lineage>
        <taxon>Bacteria</taxon>
        <taxon>Pseudomonadati</taxon>
        <taxon>Pseudomonadota</taxon>
        <taxon>Gammaproteobacteria</taxon>
        <taxon>Enterobacterales</taxon>
        <taxon>Erwiniaceae</taxon>
        <taxon>Paramixta</taxon>
    </lineage>
</organism>
<dbReference type="InterPro" id="IPR004596">
    <property type="entry name" value="Cell_div_suppressor_SulA"/>
</dbReference>
<dbReference type="PANTHER" id="PTHR35369:SF4">
    <property type="entry name" value="CELL DIVISION INHIBITOR SULA"/>
    <property type="match status" value="1"/>
</dbReference>